<dbReference type="GO" id="GO:0051017">
    <property type="term" value="P:actin filament bundle assembly"/>
    <property type="evidence" value="ECO:0007669"/>
    <property type="project" value="InterPro"/>
</dbReference>
<dbReference type="AlphaFoldDB" id="A0A822CRM7"/>
<evidence type="ECO:0000313" key="3">
    <source>
        <dbReference type="EMBL" id="CAF5050285.1"/>
    </source>
</evidence>
<dbReference type="PROSITE" id="PS00020">
    <property type="entry name" value="ACTININ_2"/>
    <property type="match status" value="1"/>
</dbReference>
<dbReference type="GO" id="GO:0032432">
    <property type="term" value="C:actin filament bundle"/>
    <property type="evidence" value="ECO:0007669"/>
    <property type="project" value="TreeGrafter"/>
</dbReference>
<evidence type="ECO:0000313" key="4">
    <source>
        <dbReference type="Proteomes" id="UP000663848"/>
    </source>
</evidence>
<comment type="caution">
    <text evidence="3">The sequence shown here is derived from an EMBL/GenBank/DDBJ whole genome shotgun (WGS) entry which is preliminary data.</text>
</comment>
<dbReference type="GO" id="GO:0051639">
    <property type="term" value="P:actin filament network formation"/>
    <property type="evidence" value="ECO:0007669"/>
    <property type="project" value="TreeGrafter"/>
</dbReference>
<dbReference type="PANTHER" id="PTHR19961">
    <property type="entry name" value="FIMBRIN/PLASTIN"/>
    <property type="match status" value="1"/>
</dbReference>
<gene>
    <name evidence="3" type="ORF">QYT958_LOCUS41997</name>
</gene>
<dbReference type="GO" id="GO:0051015">
    <property type="term" value="F:actin filament binding"/>
    <property type="evidence" value="ECO:0007669"/>
    <property type="project" value="InterPro"/>
</dbReference>
<feature type="non-terminal residue" evidence="3">
    <location>
        <position position="79"/>
    </location>
</feature>
<dbReference type="GO" id="GO:0005884">
    <property type="term" value="C:actin filament"/>
    <property type="evidence" value="ECO:0007669"/>
    <property type="project" value="TreeGrafter"/>
</dbReference>
<reference evidence="3" key="1">
    <citation type="submission" date="2021-02" db="EMBL/GenBank/DDBJ databases">
        <authorList>
            <person name="Nowell W R."/>
        </authorList>
    </citation>
    <scope>NUCLEOTIDE SEQUENCE</scope>
</reference>
<dbReference type="InterPro" id="IPR036872">
    <property type="entry name" value="CH_dom_sf"/>
</dbReference>
<accession>A0A822CRM7</accession>
<dbReference type="GO" id="GO:0005737">
    <property type="term" value="C:cytoplasm"/>
    <property type="evidence" value="ECO:0007669"/>
    <property type="project" value="TreeGrafter"/>
</dbReference>
<name>A0A822CRM7_9BILA</name>
<keyword evidence="1" id="KW-0677">Repeat</keyword>
<sequence length="79" mass="8715">MTGIGGPDILEGNKTLTLGLVWQIMRAYTLSILQKLAQSTTPIADKDIINWANQKLKSANKKTVLTNFQDHSLSDSMLI</sequence>
<protein>
    <submittedName>
        <fullName evidence="3">Uncharacterized protein</fullName>
    </submittedName>
</protein>
<dbReference type="SUPFAM" id="SSF47576">
    <property type="entry name" value="Calponin-homology domain, CH-domain"/>
    <property type="match status" value="1"/>
</dbReference>
<dbReference type="Gene3D" id="1.10.418.10">
    <property type="entry name" value="Calponin-like domain"/>
    <property type="match status" value="2"/>
</dbReference>
<dbReference type="InterPro" id="IPR039959">
    <property type="entry name" value="Fimbrin/Plastin"/>
</dbReference>
<evidence type="ECO:0000256" key="1">
    <source>
        <dbReference type="ARBA" id="ARBA00022737"/>
    </source>
</evidence>
<organism evidence="3 4">
    <name type="scientific">Rotaria socialis</name>
    <dbReference type="NCBI Taxonomy" id="392032"/>
    <lineage>
        <taxon>Eukaryota</taxon>
        <taxon>Metazoa</taxon>
        <taxon>Spiralia</taxon>
        <taxon>Gnathifera</taxon>
        <taxon>Rotifera</taxon>
        <taxon>Eurotatoria</taxon>
        <taxon>Bdelloidea</taxon>
        <taxon>Philodinida</taxon>
        <taxon>Philodinidae</taxon>
        <taxon>Rotaria</taxon>
    </lineage>
</organism>
<keyword evidence="2" id="KW-0009">Actin-binding</keyword>
<dbReference type="InterPro" id="IPR001589">
    <property type="entry name" value="Actinin_actin-bd_CS"/>
</dbReference>
<evidence type="ECO:0000256" key="2">
    <source>
        <dbReference type="ARBA" id="ARBA00023203"/>
    </source>
</evidence>
<proteinExistence type="predicted"/>
<dbReference type="PANTHER" id="PTHR19961:SF18">
    <property type="entry name" value="FI19014P1"/>
    <property type="match status" value="1"/>
</dbReference>
<dbReference type="Proteomes" id="UP000663848">
    <property type="component" value="Unassembled WGS sequence"/>
</dbReference>
<dbReference type="EMBL" id="CAJOBR010050808">
    <property type="protein sequence ID" value="CAF5050285.1"/>
    <property type="molecule type" value="Genomic_DNA"/>
</dbReference>